<keyword evidence="2" id="KW-1185">Reference proteome</keyword>
<gene>
    <name evidence="1" type="ORF">Pla133_09050</name>
</gene>
<evidence type="ECO:0000313" key="1">
    <source>
        <dbReference type="EMBL" id="QDU65839.1"/>
    </source>
</evidence>
<name>A0A518BFT3_9BACT</name>
<dbReference type="EMBL" id="CP036287">
    <property type="protein sequence ID" value="QDU65839.1"/>
    <property type="molecule type" value="Genomic_DNA"/>
</dbReference>
<dbReference type="RefSeq" id="WP_145062847.1">
    <property type="nucleotide sequence ID" value="NZ_CP036287.1"/>
</dbReference>
<protein>
    <recommendedName>
        <fullName evidence="3">CopG family transcriptional regulator</fullName>
    </recommendedName>
</protein>
<evidence type="ECO:0008006" key="3">
    <source>
        <dbReference type="Google" id="ProtNLM"/>
    </source>
</evidence>
<organism evidence="1 2">
    <name type="scientific">Engelhardtia mirabilis</name>
    <dbReference type="NCBI Taxonomy" id="2528011"/>
    <lineage>
        <taxon>Bacteria</taxon>
        <taxon>Pseudomonadati</taxon>
        <taxon>Planctomycetota</taxon>
        <taxon>Planctomycetia</taxon>
        <taxon>Planctomycetia incertae sedis</taxon>
        <taxon>Engelhardtia</taxon>
    </lineage>
</organism>
<proteinExistence type="predicted"/>
<dbReference type="KEGG" id="pbap:Pla133_09050"/>
<accession>A0A518BFT3</accession>
<reference evidence="1 2" key="1">
    <citation type="submission" date="2019-02" db="EMBL/GenBank/DDBJ databases">
        <title>Deep-cultivation of Planctomycetes and their phenomic and genomic characterization uncovers novel biology.</title>
        <authorList>
            <person name="Wiegand S."/>
            <person name="Jogler M."/>
            <person name="Boedeker C."/>
            <person name="Pinto D."/>
            <person name="Vollmers J."/>
            <person name="Rivas-Marin E."/>
            <person name="Kohn T."/>
            <person name="Peeters S.H."/>
            <person name="Heuer A."/>
            <person name="Rast P."/>
            <person name="Oberbeckmann S."/>
            <person name="Bunk B."/>
            <person name="Jeske O."/>
            <person name="Meyerdierks A."/>
            <person name="Storesund J.E."/>
            <person name="Kallscheuer N."/>
            <person name="Luecker S."/>
            <person name="Lage O.M."/>
            <person name="Pohl T."/>
            <person name="Merkel B.J."/>
            <person name="Hornburger P."/>
            <person name="Mueller R.-W."/>
            <person name="Bruemmer F."/>
            <person name="Labrenz M."/>
            <person name="Spormann A.M."/>
            <person name="Op den Camp H."/>
            <person name="Overmann J."/>
            <person name="Amann R."/>
            <person name="Jetten M.S.M."/>
            <person name="Mascher T."/>
            <person name="Medema M.H."/>
            <person name="Devos D.P."/>
            <person name="Kaster A.-K."/>
            <person name="Ovreas L."/>
            <person name="Rohde M."/>
            <person name="Galperin M.Y."/>
            <person name="Jogler C."/>
        </authorList>
    </citation>
    <scope>NUCLEOTIDE SEQUENCE [LARGE SCALE GENOMIC DNA]</scope>
    <source>
        <strain evidence="1 2">Pla133</strain>
    </source>
</reference>
<dbReference type="Proteomes" id="UP000316921">
    <property type="component" value="Chromosome"/>
</dbReference>
<dbReference type="AlphaFoldDB" id="A0A518BFT3"/>
<evidence type="ECO:0000313" key="2">
    <source>
        <dbReference type="Proteomes" id="UP000316921"/>
    </source>
</evidence>
<sequence>MFGGGNKIKLEKDLIDRAKRVAEVAGYASAEEFISHIVERELAQFEGDDSDEDITEKLRGLGYIS</sequence>